<proteinExistence type="predicted"/>
<keyword evidence="2" id="KW-1185">Reference proteome</keyword>
<gene>
    <name evidence="1" type="ORF">E2C01_054402</name>
</gene>
<sequence length="105" mass="11532">MVVPKGEFTRGRSRLLVAGLCSGSKMQPRFAELPDHLGNCSVGLVGCFCRQFSKVNNQLVGRLHLVYVLMQRLAGQRLLVTVWMLSSETSWLHGGWKQSGGKSAA</sequence>
<comment type="caution">
    <text evidence="1">The sequence shown here is derived from an EMBL/GenBank/DDBJ whole genome shotgun (WGS) entry which is preliminary data.</text>
</comment>
<reference evidence="1 2" key="1">
    <citation type="submission" date="2019-05" db="EMBL/GenBank/DDBJ databases">
        <title>Another draft genome of Portunus trituberculatus and its Hox gene families provides insights of decapod evolution.</title>
        <authorList>
            <person name="Jeong J.-H."/>
            <person name="Song I."/>
            <person name="Kim S."/>
            <person name="Choi T."/>
            <person name="Kim D."/>
            <person name="Ryu S."/>
            <person name="Kim W."/>
        </authorList>
    </citation>
    <scope>NUCLEOTIDE SEQUENCE [LARGE SCALE GENOMIC DNA]</scope>
    <source>
        <tissue evidence="1">Muscle</tissue>
    </source>
</reference>
<evidence type="ECO:0000313" key="1">
    <source>
        <dbReference type="EMBL" id="MPC60359.1"/>
    </source>
</evidence>
<dbReference type="Proteomes" id="UP000324222">
    <property type="component" value="Unassembled WGS sequence"/>
</dbReference>
<accession>A0A5B7GRY2</accession>
<protein>
    <submittedName>
        <fullName evidence="1">Uncharacterized protein</fullName>
    </submittedName>
</protein>
<dbReference type="EMBL" id="VSRR010017431">
    <property type="protein sequence ID" value="MPC60359.1"/>
    <property type="molecule type" value="Genomic_DNA"/>
</dbReference>
<name>A0A5B7GRY2_PORTR</name>
<organism evidence="1 2">
    <name type="scientific">Portunus trituberculatus</name>
    <name type="common">Swimming crab</name>
    <name type="synonym">Neptunus trituberculatus</name>
    <dbReference type="NCBI Taxonomy" id="210409"/>
    <lineage>
        <taxon>Eukaryota</taxon>
        <taxon>Metazoa</taxon>
        <taxon>Ecdysozoa</taxon>
        <taxon>Arthropoda</taxon>
        <taxon>Crustacea</taxon>
        <taxon>Multicrustacea</taxon>
        <taxon>Malacostraca</taxon>
        <taxon>Eumalacostraca</taxon>
        <taxon>Eucarida</taxon>
        <taxon>Decapoda</taxon>
        <taxon>Pleocyemata</taxon>
        <taxon>Brachyura</taxon>
        <taxon>Eubrachyura</taxon>
        <taxon>Portunoidea</taxon>
        <taxon>Portunidae</taxon>
        <taxon>Portuninae</taxon>
        <taxon>Portunus</taxon>
    </lineage>
</organism>
<dbReference type="AlphaFoldDB" id="A0A5B7GRY2"/>
<evidence type="ECO:0000313" key="2">
    <source>
        <dbReference type="Proteomes" id="UP000324222"/>
    </source>
</evidence>